<comment type="caution">
    <text evidence="1">The sequence shown here is derived from an EMBL/GenBank/DDBJ whole genome shotgun (WGS) entry which is preliminary data.</text>
</comment>
<dbReference type="AlphaFoldDB" id="X1G7H8"/>
<dbReference type="EMBL" id="BARU01013495">
    <property type="protein sequence ID" value="GAH37489.1"/>
    <property type="molecule type" value="Genomic_DNA"/>
</dbReference>
<feature type="non-terminal residue" evidence="1">
    <location>
        <position position="1"/>
    </location>
</feature>
<proteinExistence type="predicted"/>
<reference evidence="1" key="1">
    <citation type="journal article" date="2014" name="Front. Microbiol.">
        <title>High frequency of phylogenetically diverse reductive dehalogenase-homologous genes in deep subseafloor sedimentary metagenomes.</title>
        <authorList>
            <person name="Kawai M."/>
            <person name="Futagami T."/>
            <person name="Toyoda A."/>
            <person name="Takaki Y."/>
            <person name="Nishi S."/>
            <person name="Hori S."/>
            <person name="Arai W."/>
            <person name="Tsubouchi T."/>
            <person name="Morono Y."/>
            <person name="Uchiyama I."/>
            <person name="Ito T."/>
            <person name="Fujiyama A."/>
            <person name="Inagaki F."/>
            <person name="Takami H."/>
        </authorList>
    </citation>
    <scope>NUCLEOTIDE SEQUENCE</scope>
    <source>
        <strain evidence="1">Expedition CK06-06</strain>
    </source>
</reference>
<evidence type="ECO:0000313" key="1">
    <source>
        <dbReference type="EMBL" id="GAH37489.1"/>
    </source>
</evidence>
<organism evidence="1">
    <name type="scientific">marine sediment metagenome</name>
    <dbReference type="NCBI Taxonomy" id="412755"/>
    <lineage>
        <taxon>unclassified sequences</taxon>
        <taxon>metagenomes</taxon>
        <taxon>ecological metagenomes</taxon>
    </lineage>
</organism>
<name>X1G7H8_9ZZZZ</name>
<gene>
    <name evidence="1" type="ORF">S03H2_24336</name>
</gene>
<accession>X1G7H8</accession>
<sequence length="158" mass="18227">GAELLDGKNFIQNNGDLFGNFPFLQLLGQVPPTILLSNSETGTVHFEGNNDIQNTQILSSNHVSLIHQVGLSDNELIQVNLENVELDIDLPDDSILFTMEDNKYKELSQYIQQLKKNEIYIDIYNYNVLISIYKNNLYKAKLYLVMLTFIFYEIIFEI</sequence>
<protein>
    <submittedName>
        <fullName evidence="1">Uncharacterized protein</fullName>
    </submittedName>
</protein>